<evidence type="ECO:0000259" key="1">
    <source>
        <dbReference type="Pfam" id="PF03358"/>
    </source>
</evidence>
<dbReference type="eggNOG" id="COG0431">
    <property type="taxonomic scope" value="Bacteria"/>
</dbReference>
<reference evidence="2 3" key="1">
    <citation type="journal article" date="2015" name="Genome Announc.">
        <title>Draft Genome Sequence of Norvancomycin-Producing Strain Amycolatopsis orientalis CPCC200066.</title>
        <authorList>
            <person name="Lei X."/>
            <person name="Yuan F."/>
            <person name="Shi Y."/>
            <person name="Li X."/>
            <person name="Wang L."/>
            <person name="Hong B."/>
        </authorList>
    </citation>
    <scope>NUCLEOTIDE SEQUENCE [LARGE SCALE GENOMIC DNA]</scope>
    <source>
        <strain evidence="2 3">B-37</strain>
    </source>
</reference>
<dbReference type="RefSeq" id="WP_044853276.1">
    <property type="nucleotide sequence ID" value="NZ_CP016174.1"/>
</dbReference>
<dbReference type="GO" id="GO:0016491">
    <property type="term" value="F:oxidoreductase activity"/>
    <property type="evidence" value="ECO:0007669"/>
    <property type="project" value="InterPro"/>
</dbReference>
<dbReference type="Proteomes" id="UP000093695">
    <property type="component" value="Chromosome"/>
</dbReference>
<evidence type="ECO:0000313" key="3">
    <source>
        <dbReference type="Proteomes" id="UP000093695"/>
    </source>
</evidence>
<dbReference type="GO" id="GO:0010181">
    <property type="term" value="F:FMN binding"/>
    <property type="evidence" value="ECO:0007669"/>
    <property type="project" value="TreeGrafter"/>
</dbReference>
<dbReference type="KEGG" id="aori:SD37_19745"/>
<dbReference type="PANTHER" id="PTHR30543">
    <property type="entry name" value="CHROMATE REDUCTASE"/>
    <property type="match status" value="1"/>
</dbReference>
<sequence>MTTNTPYQLAVVISSVREGRFAPVVANWFLDRAKQRDDVALSVIDLAESPDGLSAGVAAADAVVVIVPEYNHSYPGPLKTALDNTGPEWHGKPVAFVSYGGISGGLRAVEHLRPVFAELHAATIRETVSFPYAWTQFGPDGEHIDTDGADLAATTLLNQLNWWANALRAARRARPYAA</sequence>
<organism evidence="2 3">
    <name type="scientific">Amycolatopsis orientalis</name>
    <name type="common">Nocardia orientalis</name>
    <dbReference type="NCBI Taxonomy" id="31958"/>
    <lineage>
        <taxon>Bacteria</taxon>
        <taxon>Bacillati</taxon>
        <taxon>Actinomycetota</taxon>
        <taxon>Actinomycetes</taxon>
        <taxon>Pseudonocardiales</taxon>
        <taxon>Pseudonocardiaceae</taxon>
        <taxon>Amycolatopsis</taxon>
    </lineage>
</organism>
<dbReference type="InterPro" id="IPR029039">
    <property type="entry name" value="Flavoprotein-like_sf"/>
</dbReference>
<dbReference type="InterPro" id="IPR005025">
    <property type="entry name" value="FMN_Rdtase-like_dom"/>
</dbReference>
<dbReference type="SUPFAM" id="SSF52218">
    <property type="entry name" value="Flavoproteins"/>
    <property type="match status" value="1"/>
</dbReference>
<dbReference type="Gene3D" id="3.40.50.360">
    <property type="match status" value="1"/>
</dbReference>
<dbReference type="STRING" id="31958.SD37_19745"/>
<keyword evidence="3" id="KW-1185">Reference proteome</keyword>
<dbReference type="EMBL" id="CP016174">
    <property type="protein sequence ID" value="ANN17659.1"/>
    <property type="molecule type" value="Genomic_DNA"/>
</dbReference>
<gene>
    <name evidence="2" type="ORF">SD37_19745</name>
</gene>
<name>A0A193BZR6_AMYOR</name>
<accession>A0A193BZR6</accession>
<evidence type="ECO:0000313" key="2">
    <source>
        <dbReference type="EMBL" id="ANN17659.1"/>
    </source>
</evidence>
<dbReference type="Pfam" id="PF03358">
    <property type="entry name" value="FMN_red"/>
    <property type="match status" value="1"/>
</dbReference>
<dbReference type="PANTHER" id="PTHR30543:SF21">
    <property type="entry name" value="NAD(P)H-DEPENDENT FMN REDUCTASE LOT6"/>
    <property type="match status" value="1"/>
</dbReference>
<feature type="domain" description="NADPH-dependent FMN reductase-like" evidence="1">
    <location>
        <begin position="9"/>
        <end position="134"/>
    </location>
</feature>
<protein>
    <submittedName>
        <fullName evidence="2">NADPH-dependent FMN reductase</fullName>
    </submittedName>
</protein>
<proteinExistence type="predicted"/>
<dbReference type="AlphaFoldDB" id="A0A193BZR6"/>
<dbReference type="GO" id="GO:0005829">
    <property type="term" value="C:cytosol"/>
    <property type="evidence" value="ECO:0007669"/>
    <property type="project" value="TreeGrafter"/>
</dbReference>
<dbReference type="InterPro" id="IPR050712">
    <property type="entry name" value="NAD(P)H-dep_reductase"/>
</dbReference>